<evidence type="ECO:0000259" key="3">
    <source>
        <dbReference type="PROSITE" id="PS50003"/>
    </source>
</evidence>
<dbReference type="Proteomes" id="UP001177023">
    <property type="component" value="Unassembled WGS sequence"/>
</dbReference>
<feature type="region of interest" description="Disordered" evidence="2">
    <location>
        <begin position="815"/>
        <end position="872"/>
    </location>
</feature>
<feature type="region of interest" description="Disordered" evidence="2">
    <location>
        <begin position="425"/>
        <end position="497"/>
    </location>
</feature>
<organism evidence="4 5">
    <name type="scientific">Mesorhabditis spiculigera</name>
    <dbReference type="NCBI Taxonomy" id="96644"/>
    <lineage>
        <taxon>Eukaryota</taxon>
        <taxon>Metazoa</taxon>
        <taxon>Ecdysozoa</taxon>
        <taxon>Nematoda</taxon>
        <taxon>Chromadorea</taxon>
        <taxon>Rhabditida</taxon>
        <taxon>Rhabditina</taxon>
        <taxon>Rhabditomorpha</taxon>
        <taxon>Rhabditoidea</taxon>
        <taxon>Rhabditidae</taxon>
        <taxon>Mesorhabditinae</taxon>
        <taxon>Mesorhabditis</taxon>
    </lineage>
</organism>
<reference evidence="4" key="1">
    <citation type="submission" date="2023-06" db="EMBL/GenBank/DDBJ databases">
        <authorList>
            <person name="Delattre M."/>
        </authorList>
    </citation>
    <scope>NUCLEOTIDE SEQUENCE</scope>
    <source>
        <strain evidence="4">AF72</strain>
    </source>
</reference>
<dbReference type="InterPro" id="IPR001849">
    <property type="entry name" value="PH_domain"/>
</dbReference>
<dbReference type="GO" id="GO:0000915">
    <property type="term" value="P:actomyosin contractile ring assembly"/>
    <property type="evidence" value="ECO:0007669"/>
    <property type="project" value="TreeGrafter"/>
</dbReference>
<gene>
    <name evidence="4" type="ORF">MSPICULIGERA_LOCUS12899</name>
</gene>
<feature type="coiled-coil region" evidence="1">
    <location>
        <begin position="1001"/>
        <end position="1028"/>
    </location>
</feature>
<name>A0AA36CU78_9BILA</name>
<evidence type="ECO:0000313" key="4">
    <source>
        <dbReference type="EMBL" id="CAJ0574567.1"/>
    </source>
</evidence>
<dbReference type="SUPFAM" id="SSF50729">
    <property type="entry name" value="PH domain-like"/>
    <property type="match status" value="1"/>
</dbReference>
<dbReference type="SMART" id="SM00233">
    <property type="entry name" value="PH"/>
    <property type="match status" value="1"/>
</dbReference>
<dbReference type="CDD" id="cd01263">
    <property type="entry name" value="PH_anillin"/>
    <property type="match status" value="1"/>
</dbReference>
<dbReference type="EMBL" id="CATQJA010002631">
    <property type="protein sequence ID" value="CAJ0574567.1"/>
    <property type="molecule type" value="Genomic_DNA"/>
</dbReference>
<dbReference type="InterPro" id="IPR051364">
    <property type="entry name" value="Cytokinesis/Rho-signaling"/>
</dbReference>
<dbReference type="InterPro" id="IPR037840">
    <property type="entry name" value="PH_Anillin"/>
</dbReference>
<keyword evidence="5" id="KW-1185">Reference proteome</keyword>
<dbReference type="PROSITE" id="PS50003">
    <property type="entry name" value="PH_DOMAIN"/>
    <property type="match status" value="1"/>
</dbReference>
<dbReference type="Gene3D" id="2.30.29.30">
    <property type="entry name" value="Pleckstrin-homology domain (PH domain)/Phosphotyrosine-binding domain (PTB)"/>
    <property type="match status" value="1"/>
</dbReference>
<proteinExistence type="predicted"/>
<feature type="region of interest" description="Disordered" evidence="2">
    <location>
        <begin position="365"/>
        <end position="406"/>
    </location>
</feature>
<comment type="caution">
    <text evidence="4">The sequence shown here is derived from an EMBL/GenBank/DDBJ whole genome shotgun (WGS) entry which is preliminary data.</text>
</comment>
<evidence type="ECO:0000256" key="1">
    <source>
        <dbReference type="SAM" id="Coils"/>
    </source>
</evidence>
<feature type="compositionally biased region" description="Basic and acidic residues" evidence="2">
    <location>
        <begin position="382"/>
        <end position="399"/>
    </location>
</feature>
<dbReference type="Pfam" id="PF00169">
    <property type="entry name" value="PH"/>
    <property type="match status" value="1"/>
</dbReference>
<feature type="domain" description="PH" evidence="3">
    <location>
        <begin position="1262"/>
        <end position="1376"/>
    </location>
</feature>
<evidence type="ECO:0000256" key="2">
    <source>
        <dbReference type="SAM" id="MobiDB-lite"/>
    </source>
</evidence>
<accession>A0AA36CU78</accession>
<dbReference type="PANTHER" id="PTHR21538">
    <property type="entry name" value="ANILLIN/RHOTEKIN RTKN"/>
    <property type="match status" value="1"/>
</dbReference>
<protein>
    <recommendedName>
        <fullName evidence="3">PH domain-containing protein</fullName>
    </recommendedName>
</protein>
<dbReference type="GO" id="GO:0000281">
    <property type="term" value="P:mitotic cytokinesis"/>
    <property type="evidence" value="ECO:0007669"/>
    <property type="project" value="TreeGrafter"/>
</dbReference>
<dbReference type="GO" id="GO:0031106">
    <property type="term" value="P:septin ring organization"/>
    <property type="evidence" value="ECO:0007669"/>
    <property type="project" value="TreeGrafter"/>
</dbReference>
<dbReference type="InterPro" id="IPR011993">
    <property type="entry name" value="PH-like_dom_sf"/>
</dbReference>
<dbReference type="Pfam" id="PF08174">
    <property type="entry name" value="Anillin"/>
    <property type="match status" value="1"/>
</dbReference>
<feature type="non-terminal residue" evidence="4">
    <location>
        <position position="1397"/>
    </location>
</feature>
<feature type="region of interest" description="Disordered" evidence="2">
    <location>
        <begin position="242"/>
        <end position="331"/>
    </location>
</feature>
<feature type="compositionally biased region" description="Polar residues" evidence="2">
    <location>
        <begin position="464"/>
        <end position="485"/>
    </location>
</feature>
<feature type="compositionally biased region" description="Polar residues" evidence="2">
    <location>
        <begin position="255"/>
        <end position="288"/>
    </location>
</feature>
<dbReference type="PANTHER" id="PTHR21538:SF23">
    <property type="entry name" value="ANILLIN"/>
    <property type="match status" value="1"/>
</dbReference>
<feature type="compositionally biased region" description="Basic and acidic residues" evidence="2">
    <location>
        <begin position="365"/>
        <end position="375"/>
    </location>
</feature>
<dbReference type="InterPro" id="IPR012966">
    <property type="entry name" value="AHD"/>
</dbReference>
<keyword evidence="1" id="KW-0175">Coiled coil</keyword>
<dbReference type="GO" id="GO:0005826">
    <property type="term" value="C:actomyosin contractile ring"/>
    <property type="evidence" value="ECO:0007669"/>
    <property type="project" value="TreeGrafter"/>
</dbReference>
<evidence type="ECO:0000313" key="5">
    <source>
        <dbReference type="Proteomes" id="UP001177023"/>
    </source>
</evidence>
<sequence>MSFDAGKAVPSESAESQVTILHMQSYAQRRIEQTTTDVQFASVPELHNFSVDCATPNAPKFRPTIEHKATPVPLTSTARHYLGDNTDISIQESENVCLADITDFAATPVNGNGPIWKSQFSIDSSMAETVEHEITGATPKSTRSRYLGGSVFSDERCMTPKLSRRDTFEKCARFKTQTVPEVPEVEVAPASPPRVHTSRSSAREYTVPIKTRSAISQKQPSVEDLRSRQHAAELRMQVIEESKPPVAVTPKSLLSPGQQRSSYYTSTPLRDTNATSSPLQRNSSTRSSFRVPIVLQNPPPTRTDMPQRPTVAATRAAAQKGSSAPGVSLPRASGYARHMADMFERMSMMNQTNLNRWQAPARTFVDHNQPHHGDGRSVSQKDGNESTLRHYDSVPDLNKDAYYAPHNKTKDDSFLVEEPVRRWQKHMSSSSMRKHMPGAFGDGMQAQNGSGDGHVPYNGRSGLPLSNSGSNRSLSTIQGEDSVSDATYVGSPGKGRRVPIRVESQKATTNLHRRPSTNSAFKEPIYAEINKAPTRKDFAPAINRESSYSMGARKVGEGDNTLRSRRDASFPVTVEVADLSPDAHPKYGRNIPPSAQSCSFHSMASRQTFQYEGEIDKMFNFVEDEHGMTTLDQLNNDTVEISALHPSRKQEIEVPLNNPPETDPDSKGLVHSLSAYRRLQQNKNPCEVVVNTLGTAPLTGSVHPLQRSMTLPKHNESIVVQVPIQQAVRETRPVSPTNSDYTDATPPNLFRTSELLPPLPSKPWLIAPSVARLRQEDVPISPKEKIRRKFDQFIGFIGGDRKLKEQEQEYTAGCLGRSNTPLADSHYRPRPQPMPYNVSQRGSRTPAARRTGPLATSTPIAPDAPSRFSPETPITARGLFGTPTRPNTTLTRNLNVPIRTPQFGYDGRETLLGAGGAMKGLGNDHLATSFMPKSPNTHHDELLPYGAAKTTSTIFTSTPRQTFGMTSGGRHKAAMDAWGDSTFLSTITTATSRRQPTYDTTAELRKTIQRLRSQADAQKEQIKMSEKVVELSKKRHKALNDQRDRVPAELVAGRTLLVARERLKSIQNEINSLEELLRVCPYPPPISQCARCTMQVCNIGIHLNPRFCNASQTDPSSYAFIVLLRCRGEVEATAPLTVTKYRPRAIYVHESIRFANLPPDFTISLEVYAMRLSDPKLDIDPSCINFAARARSLFSPGGVKRPPVDRTENSLPNPGQFTCCGMLTINREDAGTNGYYLEYPEWPLEGKIEFTAQVSTMPMQIDVEYAGFLTMYQMVGGTGSWERFWAVLRLGLISVWKDPRDPEEEKTAIAQLDLSKCIDEDVEVATQEITSRSHAFSIDMLVTCTPSIFERKRVIFAADTREYCDEWVAAINDTLNCIRGLGKPAEQATTDFTEELP</sequence>